<dbReference type="SUPFAM" id="SSF57701">
    <property type="entry name" value="Zn2/Cys6 DNA-binding domain"/>
    <property type="match status" value="1"/>
</dbReference>
<dbReference type="Gene3D" id="4.10.240.10">
    <property type="entry name" value="Zn(2)-C6 fungal-type DNA-binding domain"/>
    <property type="match status" value="1"/>
</dbReference>
<dbReference type="Pfam" id="PF00172">
    <property type="entry name" value="Zn_clus"/>
    <property type="match status" value="1"/>
</dbReference>
<dbReference type="InterPro" id="IPR001138">
    <property type="entry name" value="Zn2Cys6_DnaBD"/>
</dbReference>
<dbReference type="Proteomes" id="UP001166286">
    <property type="component" value="Unassembled WGS sequence"/>
</dbReference>
<dbReference type="PROSITE" id="PS50048">
    <property type="entry name" value="ZN2_CY6_FUNGAL_2"/>
    <property type="match status" value="1"/>
</dbReference>
<evidence type="ECO:0000256" key="1">
    <source>
        <dbReference type="ARBA" id="ARBA00023242"/>
    </source>
</evidence>
<dbReference type="AlphaFoldDB" id="A0AA39V0C1"/>
<reference evidence="3" key="1">
    <citation type="submission" date="2023-03" db="EMBL/GenBank/DDBJ databases">
        <title>Complete genome of Cladonia borealis.</title>
        <authorList>
            <person name="Park H."/>
        </authorList>
    </citation>
    <scope>NUCLEOTIDE SEQUENCE</scope>
    <source>
        <strain evidence="3">ANT050790</strain>
    </source>
</reference>
<gene>
    <name evidence="3" type="ORF">JMJ35_006495</name>
</gene>
<name>A0AA39V0C1_9LECA</name>
<dbReference type="GO" id="GO:0000981">
    <property type="term" value="F:DNA-binding transcription factor activity, RNA polymerase II-specific"/>
    <property type="evidence" value="ECO:0007669"/>
    <property type="project" value="InterPro"/>
</dbReference>
<dbReference type="CDD" id="cd00067">
    <property type="entry name" value="GAL4"/>
    <property type="match status" value="1"/>
</dbReference>
<keyword evidence="4" id="KW-1185">Reference proteome</keyword>
<organism evidence="3 4">
    <name type="scientific">Cladonia borealis</name>
    <dbReference type="NCBI Taxonomy" id="184061"/>
    <lineage>
        <taxon>Eukaryota</taxon>
        <taxon>Fungi</taxon>
        <taxon>Dikarya</taxon>
        <taxon>Ascomycota</taxon>
        <taxon>Pezizomycotina</taxon>
        <taxon>Lecanoromycetes</taxon>
        <taxon>OSLEUM clade</taxon>
        <taxon>Lecanoromycetidae</taxon>
        <taxon>Lecanorales</taxon>
        <taxon>Lecanorineae</taxon>
        <taxon>Cladoniaceae</taxon>
        <taxon>Cladonia</taxon>
    </lineage>
</organism>
<keyword evidence="1" id="KW-0539">Nucleus</keyword>
<sequence length="481" mass="54430">MVGVITSNRCDNCRKRKKKCGEQRPSCDECIRAGWSCPGYKTDWKFVDETSRLTKYYLRRKYVYDAIEFDSEEAESTLVDEDSTLNGIEVVWKTFHILNSNALAKSTVPQSLGNNRLGSALVYCLDSKVKGGLIPLRIVGSFFEFIPARLGRNTALDDAVSCICAIYCGNPVTPYNMHKEVCTSYVKALSSLRTCLDDDAARMDSETLCASILLQMCELVVNIDIGEWSQLARGTAYLLYSRGVHRYTSDFDHALLESQLTYVSMKYREHCFLCYPEWQNLLSQNSSWPFQSSQPQSLTLRTLLATIIVSFPSLIIDCSVLVESQTYQSGWEERLELLIQKAVSMLTNVTNWLHLKAEPYFMSNTLTYLTPTMDYEEAHINYPDVLIGVLDCVANTAILAIERLLRHLCLARPQPCYNSMGPSWPQERGWPWLSDDPEQMKPRCRRAISALNFVKAESTLAAKPLEFGLQQVQSADSSLGD</sequence>
<evidence type="ECO:0000313" key="3">
    <source>
        <dbReference type="EMBL" id="KAK0510943.1"/>
    </source>
</evidence>
<dbReference type="EMBL" id="JAFEKC020000014">
    <property type="protein sequence ID" value="KAK0510943.1"/>
    <property type="molecule type" value="Genomic_DNA"/>
</dbReference>
<dbReference type="InterPro" id="IPR036864">
    <property type="entry name" value="Zn2-C6_fun-type_DNA-bd_sf"/>
</dbReference>
<dbReference type="PANTHER" id="PTHR38111">
    <property type="entry name" value="ZN(2)-C6 FUNGAL-TYPE DOMAIN-CONTAINING PROTEIN-RELATED"/>
    <property type="match status" value="1"/>
</dbReference>
<dbReference type="InterPro" id="IPR053178">
    <property type="entry name" value="Osmoadaptation_assoc"/>
</dbReference>
<protein>
    <recommendedName>
        <fullName evidence="2">Zn(2)-C6 fungal-type domain-containing protein</fullName>
    </recommendedName>
</protein>
<evidence type="ECO:0000313" key="4">
    <source>
        <dbReference type="Proteomes" id="UP001166286"/>
    </source>
</evidence>
<proteinExistence type="predicted"/>
<feature type="domain" description="Zn(2)-C6 fungal-type" evidence="2">
    <location>
        <begin position="9"/>
        <end position="37"/>
    </location>
</feature>
<accession>A0AA39V0C1</accession>
<evidence type="ECO:0000259" key="2">
    <source>
        <dbReference type="PROSITE" id="PS50048"/>
    </source>
</evidence>
<comment type="caution">
    <text evidence="3">The sequence shown here is derived from an EMBL/GenBank/DDBJ whole genome shotgun (WGS) entry which is preliminary data.</text>
</comment>
<dbReference type="SMART" id="SM00066">
    <property type="entry name" value="GAL4"/>
    <property type="match status" value="1"/>
</dbReference>
<dbReference type="GO" id="GO:0008270">
    <property type="term" value="F:zinc ion binding"/>
    <property type="evidence" value="ECO:0007669"/>
    <property type="project" value="InterPro"/>
</dbReference>